<protein>
    <submittedName>
        <fullName evidence="1">Uncharacterized protein</fullName>
    </submittedName>
</protein>
<comment type="caution">
    <text evidence="1">The sequence shown here is derived from an EMBL/GenBank/DDBJ whole genome shotgun (WGS) entry which is preliminary data.</text>
</comment>
<sequence length="69" mass="8441">MENKKRLTEKEFTQMIKLLHRYVNTEMDQWELWFFDTDISRIYIDISMITTSSEEAYTNMNNIVNKPDE</sequence>
<dbReference type="GeneID" id="92836040"/>
<name>A0ABP2TU62_9GAMM</name>
<evidence type="ECO:0000313" key="2">
    <source>
        <dbReference type="Proteomes" id="UP000013190"/>
    </source>
</evidence>
<gene>
    <name evidence="1" type="ORF">F992_02684</name>
</gene>
<dbReference type="RefSeq" id="WP_004663363.1">
    <property type="nucleotide sequence ID" value="NZ_BMDV01000001.1"/>
</dbReference>
<evidence type="ECO:0000313" key="1">
    <source>
        <dbReference type="EMBL" id="ENU25827.1"/>
    </source>
</evidence>
<accession>A0ABP2TU62</accession>
<dbReference type="EMBL" id="APOJ01000029">
    <property type="protein sequence ID" value="ENU25827.1"/>
    <property type="molecule type" value="Genomic_DNA"/>
</dbReference>
<reference evidence="1 2" key="2">
    <citation type="journal article" date="2016" name="Int. J. Syst. Evol. Microbiol.">
        <title>Taxonomy of haemolytic and/or proteolytic strains of the genus Acinetobacter with the proposal of Acinetobacter courvalinii sp. nov. (genomic species 14 sensu Bouvet &amp; Jeanjean), Acinetobacter dispersus sp. nov. (genomic species 17), Acinetobacter modestus sp. nov., Acinetobacter proteolyticus sp. nov. and Acinetobacter vivianii sp. nov.</title>
        <authorList>
            <person name="Nemec A."/>
            <person name="Radolfova-Krizova L."/>
            <person name="Maixnerova M."/>
            <person name="Vrestiakova E."/>
            <person name="Jezek P."/>
            <person name="Sedo O."/>
        </authorList>
    </citation>
    <scope>NUCLEOTIDE SEQUENCE [LARGE SCALE GENOMIC DNA]</scope>
    <source>
        <strain evidence="1 2">NIPH 236</strain>
    </source>
</reference>
<organism evidence="1 2">
    <name type="scientific">Acinetobacter modestus</name>
    <dbReference type="NCBI Taxonomy" id="1776740"/>
    <lineage>
        <taxon>Bacteria</taxon>
        <taxon>Pseudomonadati</taxon>
        <taxon>Pseudomonadota</taxon>
        <taxon>Gammaproteobacteria</taxon>
        <taxon>Moraxellales</taxon>
        <taxon>Moraxellaceae</taxon>
        <taxon>Acinetobacter</taxon>
    </lineage>
</organism>
<dbReference type="Proteomes" id="UP000013190">
    <property type="component" value="Unassembled WGS sequence"/>
</dbReference>
<keyword evidence="2" id="KW-1185">Reference proteome</keyword>
<reference evidence="2" key="1">
    <citation type="submission" date="2013-02" db="EMBL/GenBank/DDBJ databases">
        <title>The Genome Sequence of Acinetobacter sp. NIPH 236.</title>
        <authorList>
            <consortium name="The Broad Institute Genome Sequencing Platform"/>
            <consortium name="The Broad Institute Genome Sequencing Center for Infectious Disease"/>
            <person name="Cerqueira G."/>
            <person name="Feldgarden M."/>
            <person name="Courvalin P."/>
            <person name="Perichon B."/>
            <person name="Grillot-Courvalin C."/>
            <person name="Clermont D."/>
            <person name="Rocha E."/>
            <person name="Yoon E.-J."/>
            <person name="Nemec A."/>
            <person name="Walker B."/>
            <person name="Young S.K."/>
            <person name="Zeng Q."/>
            <person name="Gargeya S."/>
            <person name="Fitzgerald M."/>
            <person name="Haas B."/>
            <person name="Abouelleil A."/>
            <person name="Alvarado L."/>
            <person name="Arachchi H.M."/>
            <person name="Berlin A.M."/>
            <person name="Chapman S.B."/>
            <person name="Dewar J."/>
            <person name="Goldberg J."/>
            <person name="Griggs A."/>
            <person name="Gujja S."/>
            <person name="Hansen M."/>
            <person name="Howarth C."/>
            <person name="Imamovic A."/>
            <person name="Larimer J."/>
            <person name="McCowan C."/>
            <person name="Murphy C."/>
            <person name="Neiman D."/>
            <person name="Pearson M."/>
            <person name="Priest M."/>
            <person name="Roberts A."/>
            <person name="Saif S."/>
            <person name="Shea T."/>
            <person name="Sisk P."/>
            <person name="Sykes S."/>
            <person name="Wortman J."/>
            <person name="Nusbaum C."/>
            <person name="Birren B."/>
        </authorList>
    </citation>
    <scope>NUCLEOTIDE SEQUENCE [LARGE SCALE GENOMIC DNA]</scope>
    <source>
        <strain evidence="2">NIPH 236</strain>
    </source>
</reference>
<proteinExistence type="predicted"/>